<dbReference type="InterPro" id="IPR011990">
    <property type="entry name" value="TPR-like_helical_dom_sf"/>
</dbReference>
<reference evidence="3 4" key="1">
    <citation type="submission" date="2017-06" db="EMBL/GenBank/DDBJ databases">
        <title>Sequencing and comparative analysis of myxobacterial genomes.</title>
        <authorList>
            <person name="Rupp O."/>
            <person name="Goesmann A."/>
            <person name="Sogaard-Andersen L."/>
        </authorList>
    </citation>
    <scope>NUCLEOTIDE SEQUENCE [LARGE SCALE GENOMIC DNA]</scope>
    <source>
        <strain evidence="3 4">DSM 52655</strain>
    </source>
</reference>
<evidence type="ECO:0000256" key="1">
    <source>
        <dbReference type="PROSITE-ProRule" id="PRU00339"/>
    </source>
</evidence>
<gene>
    <name evidence="3" type="ORF">CYFUS_003564</name>
</gene>
<dbReference type="Proteomes" id="UP000217257">
    <property type="component" value="Chromosome"/>
</dbReference>
<dbReference type="InterPro" id="IPR013229">
    <property type="entry name" value="PEGA"/>
</dbReference>
<proteinExistence type="predicted"/>
<feature type="repeat" description="TPR" evidence="1">
    <location>
        <begin position="57"/>
        <end position="90"/>
    </location>
</feature>
<evidence type="ECO:0000259" key="2">
    <source>
        <dbReference type="Pfam" id="PF08308"/>
    </source>
</evidence>
<dbReference type="KEGG" id="cfus:CYFUS_003564"/>
<dbReference type="RefSeq" id="WP_095986345.1">
    <property type="nucleotide sequence ID" value="NZ_CP022098.1"/>
</dbReference>
<protein>
    <recommendedName>
        <fullName evidence="2">PEGA domain-containing protein</fullName>
    </recommendedName>
</protein>
<name>A0A250J3I3_9BACT</name>
<evidence type="ECO:0000313" key="3">
    <source>
        <dbReference type="EMBL" id="ATB38133.1"/>
    </source>
</evidence>
<sequence length="315" mass="32993">MSVPLLVMSLLLAAGSPTGAHRELDAALEALSEGDFESALSRVDAGLKTTRDETEIARLHLVRGEAYAALRRYSQMEASFARALESDPDVRLDPERVQPTVVTLFESLRERLRGELAVEVDPSGARLLLDGQPLGQAPWRGPVPIGTHTLDVGEGRTSLQVKVRAGRTEQVRVVLPPAASRDAPWSGLSFSAQVRATLGVSPLSGVGLEAGARLAGTYVYGELNATVGSRFGASARLGAQAPRLVGPLTFFLSLDAYALGGPLLFGGGLSAGASLPLSGKFDLFVELSGRLLPANASYGTTHLLGVTGLRFTPGG</sequence>
<feature type="domain" description="PEGA" evidence="2">
    <location>
        <begin position="114"/>
        <end position="177"/>
    </location>
</feature>
<dbReference type="SUPFAM" id="SSF48452">
    <property type="entry name" value="TPR-like"/>
    <property type="match status" value="1"/>
</dbReference>
<dbReference type="AlphaFoldDB" id="A0A250J3I3"/>
<evidence type="ECO:0000313" key="4">
    <source>
        <dbReference type="Proteomes" id="UP000217257"/>
    </source>
</evidence>
<keyword evidence="1" id="KW-0802">TPR repeat</keyword>
<dbReference type="EMBL" id="CP022098">
    <property type="protein sequence ID" value="ATB38133.1"/>
    <property type="molecule type" value="Genomic_DNA"/>
</dbReference>
<dbReference type="PROSITE" id="PS50005">
    <property type="entry name" value="TPR"/>
    <property type="match status" value="1"/>
</dbReference>
<dbReference type="Gene3D" id="1.25.40.10">
    <property type="entry name" value="Tetratricopeptide repeat domain"/>
    <property type="match status" value="1"/>
</dbReference>
<accession>A0A250J3I3</accession>
<dbReference type="Pfam" id="PF08308">
    <property type="entry name" value="PEGA"/>
    <property type="match status" value="1"/>
</dbReference>
<dbReference type="InterPro" id="IPR019734">
    <property type="entry name" value="TPR_rpt"/>
</dbReference>
<organism evidence="3 4">
    <name type="scientific">Cystobacter fuscus</name>
    <dbReference type="NCBI Taxonomy" id="43"/>
    <lineage>
        <taxon>Bacteria</taxon>
        <taxon>Pseudomonadati</taxon>
        <taxon>Myxococcota</taxon>
        <taxon>Myxococcia</taxon>
        <taxon>Myxococcales</taxon>
        <taxon>Cystobacterineae</taxon>
        <taxon>Archangiaceae</taxon>
        <taxon>Cystobacter</taxon>
    </lineage>
</organism>